<dbReference type="EMBL" id="AANZ01000010">
    <property type="protein sequence ID" value="EAQ80293.1"/>
    <property type="molecule type" value="Genomic_DNA"/>
</dbReference>
<evidence type="ECO:0000313" key="2">
    <source>
        <dbReference type="Proteomes" id="UP000004358"/>
    </source>
</evidence>
<comment type="caution">
    <text evidence="1">The sequence shown here is derived from an EMBL/GenBank/DDBJ whole genome shotgun (WGS) entry which is preliminary data.</text>
</comment>
<evidence type="ECO:0000313" key="1">
    <source>
        <dbReference type="EMBL" id="EAQ80293.1"/>
    </source>
</evidence>
<accession>A3ZTM7</accession>
<gene>
    <name evidence="1" type="ORF">DSM3645_19893</name>
</gene>
<dbReference type="STRING" id="314230.DSM3645_19893"/>
<dbReference type="AlphaFoldDB" id="A3ZTM7"/>
<proteinExistence type="predicted"/>
<name>A3ZTM7_9BACT</name>
<sequence length="115" mass="12843">MAMAPVLGLKPSDVIPFHQGRPDFSQWSKGNFASKEPLKGVHQTDIPKMIRTIAEDKGWTPQQVKDWLRTERLSPHHAGGNDIQLIPWELHGNPSAIPPIHGVRHMGGAFDLRSQ</sequence>
<dbReference type="HOGENOM" id="CLU_2104269_0_0_0"/>
<dbReference type="Proteomes" id="UP000004358">
    <property type="component" value="Unassembled WGS sequence"/>
</dbReference>
<protein>
    <submittedName>
        <fullName evidence="1">Uncharacterized protein</fullName>
    </submittedName>
</protein>
<organism evidence="1 2">
    <name type="scientific">Blastopirellula marina DSM 3645</name>
    <dbReference type="NCBI Taxonomy" id="314230"/>
    <lineage>
        <taxon>Bacteria</taxon>
        <taxon>Pseudomonadati</taxon>
        <taxon>Planctomycetota</taxon>
        <taxon>Planctomycetia</taxon>
        <taxon>Pirellulales</taxon>
        <taxon>Pirellulaceae</taxon>
        <taxon>Blastopirellula</taxon>
    </lineage>
</organism>
<reference evidence="1 2" key="1">
    <citation type="submission" date="2006-02" db="EMBL/GenBank/DDBJ databases">
        <authorList>
            <person name="Amann R."/>
            <person name="Ferriera S."/>
            <person name="Johnson J."/>
            <person name="Kravitz S."/>
            <person name="Halpern A."/>
            <person name="Remington K."/>
            <person name="Beeson K."/>
            <person name="Tran B."/>
            <person name="Rogers Y.-H."/>
            <person name="Friedman R."/>
            <person name="Venter J.C."/>
        </authorList>
    </citation>
    <scope>NUCLEOTIDE SEQUENCE [LARGE SCALE GENOMIC DNA]</scope>
    <source>
        <strain evidence="1 2">DSM 3645</strain>
    </source>
</reference>